<dbReference type="GO" id="GO:0016787">
    <property type="term" value="F:hydrolase activity"/>
    <property type="evidence" value="ECO:0007669"/>
    <property type="project" value="UniProtKB-KW"/>
</dbReference>
<evidence type="ECO:0000313" key="3">
    <source>
        <dbReference type="Proteomes" id="UP001308005"/>
    </source>
</evidence>
<dbReference type="CDD" id="cd13926">
    <property type="entry name" value="N-acetylmuramidase_GH108"/>
    <property type="match status" value="1"/>
</dbReference>
<dbReference type="EMBL" id="JAYMYJ010000131">
    <property type="protein sequence ID" value="MEB4592335.1"/>
    <property type="molecule type" value="Genomic_DNA"/>
</dbReference>
<sequence length="175" mass="19380">MNFGQAFAELVSSEGGYSNDPQDPGNWTSGIIGKGQLKGTKYGIAANTYGDMDIANLTLEQAKDIYKRDYWDIWQLDGLSHQVPDALVFELFDAAVNAGVGNARRFLQRAVGVADDGLIGSATISALDRALEANGIARVEMWFLAEKLEHYTRLKSFDRFGRGWARRVVKSMRNI</sequence>
<feature type="domain" description="TtsA-like Glycoside hydrolase family 108" evidence="1">
    <location>
        <begin position="8"/>
        <end position="99"/>
    </location>
</feature>
<comment type="caution">
    <text evidence="2">The sequence shown here is derived from an EMBL/GenBank/DDBJ whole genome shotgun (WGS) entry which is preliminary data.</text>
</comment>
<dbReference type="Proteomes" id="UP001308005">
    <property type="component" value="Unassembled WGS sequence"/>
</dbReference>
<organism evidence="2 3">
    <name type="scientific">Candidatus Thiothrix phosphatis</name>
    <dbReference type="NCBI Taxonomy" id="3112415"/>
    <lineage>
        <taxon>Bacteria</taxon>
        <taxon>Pseudomonadati</taxon>
        <taxon>Pseudomonadota</taxon>
        <taxon>Gammaproteobacteria</taxon>
        <taxon>Thiotrichales</taxon>
        <taxon>Thiotrichaceae</taxon>
        <taxon>Thiothrix</taxon>
    </lineage>
</organism>
<reference evidence="2 3" key="2">
    <citation type="submission" date="2024-01" db="EMBL/GenBank/DDBJ databases">
        <authorList>
            <person name="Xie X."/>
        </authorList>
    </citation>
    <scope>NUCLEOTIDE SEQUENCE [LARGE SCALE GENOMIC DNA]</scope>
    <source>
        <strain evidence="2">SCUT-1</strain>
    </source>
</reference>
<name>A0ABU6CZS8_9GAMM</name>
<keyword evidence="2" id="KW-0378">Hydrolase</keyword>
<reference evidence="3" key="1">
    <citation type="submission" date="2023-07" db="EMBL/GenBank/DDBJ databases">
        <title>The carbon used by Thiothrix.</title>
        <authorList>
            <person name="Chen L."/>
        </authorList>
    </citation>
    <scope>NUCLEOTIDE SEQUENCE [LARGE SCALE GENOMIC DNA]</scope>
</reference>
<accession>A0ABU6CZS8</accession>
<evidence type="ECO:0000259" key="1">
    <source>
        <dbReference type="Pfam" id="PF05838"/>
    </source>
</evidence>
<dbReference type="Pfam" id="PF05838">
    <property type="entry name" value="Glyco_hydro_108"/>
    <property type="match status" value="1"/>
</dbReference>
<dbReference type="InterPro" id="IPR023346">
    <property type="entry name" value="Lysozyme-like_dom_sf"/>
</dbReference>
<gene>
    <name evidence="2" type="ORF">VSS37_15210</name>
</gene>
<keyword evidence="3" id="KW-1185">Reference proteome</keyword>
<dbReference type="Gene3D" id="1.20.141.10">
    <property type="entry name" value="Chitosanase, subunit A, domain 1"/>
    <property type="match status" value="1"/>
</dbReference>
<proteinExistence type="predicted"/>
<evidence type="ECO:0000313" key="2">
    <source>
        <dbReference type="EMBL" id="MEB4592335.1"/>
    </source>
</evidence>
<dbReference type="InterPro" id="IPR008565">
    <property type="entry name" value="TtsA-like_GH18_dom"/>
</dbReference>
<dbReference type="SUPFAM" id="SSF53955">
    <property type="entry name" value="Lysozyme-like"/>
    <property type="match status" value="1"/>
</dbReference>
<protein>
    <submittedName>
        <fullName evidence="2">Glycosyl hydrolase 108 family protein</fullName>
    </submittedName>
</protein>
<dbReference type="RefSeq" id="WP_324696566.1">
    <property type="nucleotide sequence ID" value="NZ_JAYMYJ010000131.1"/>
</dbReference>